<protein>
    <recommendedName>
        <fullName evidence="10">Tyrosine decarboxylase</fullName>
    </recommendedName>
</protein>
<dbReference type="EMBL" id="MU155168">
    <property type="protein sequence ID" value="KAF9482194.1"/>
    <property type="molecule type" value="Genomic_DNA"/>
</dbReference>
<dbReference type="OrthoDB" id="639767at2759"/>
<evidence type="ECO:0000256" key="7">
    <source>
        <dbReference type="RuleBase" id="RU000382"/>
    </source>
</evidence>
<evidence type="ECO:0000256" key="6">
    <source>
        <dbReference type="PIRSR" id="PIRSR602129-50"/>
    </source>
</evidence>
<dbReference type="PRINTS" id="PR00800">
    <property type="entry name" value="YHDCRBOXLASE"/>
</dbReference>
<dbReference type="Gene3D" id="1.20.1340.10">
    <property type="entry name" value="dopa decarboxylase, N-terminal domain"/>
    <property type="match status" value="1"/>
</dbReference>
<dbReference type="GO" id="GO:0019752">
    <property type="term" value="P:carboxylic acid metabolic process"/>
    <property type="evidence" value="ECO:0007669"/>
    <property type="project" value="InterPro"/>
</dbReference>
<dbReference type="PANTHER" id="PTHR11999:SF70">
    <property type="entry name" value="MIP05841P"/>
    <property type="match status" value="1"/>
</dbReference>
<dbReference type="InterPro" id="IPR015424">
    <property type="entry name" value="PyrdxlP-dep_Trfase"/>
</dbReference>
<comment type="similarity">
    <text evidence="2 7">Belongs to the group II decarboxylase family.</text>
</comment>
<sequence length="544" mass="60949">MCVITDSTGVFFYFIPRRPFQRQKWPDSPTPLIFRFYPPIALSAMDIEQFRKAGYQAIDRICDYYYSLQDKPVISEVEPGYLREHIPLTAPEKGEDFQVIADDYQKYIIPGLTHWQHPSFFAYFPAGASFESILGDLYASSVTNPGFNWTSSPACTELEVIVMDWAANLLGLSPAFYNSSGIGGGCFQTTASDSALIAVVAARSLYQRNHPDAKMEDLVIYTTSQTHSLGAKAALVLGLHVRTLDVKAEDRFALRGEGLRDALQEDESIGRKPFILIATVGTTSSGAVDNLPEIRHVVKDYPSLWVHVDAAWAGVALSCPEHREKLYLEEINSFATSFCTNFHKWGLVNFDCSTLWVRDRKYLTEALDITPAFLRTKHGDAGTVIDFRNWHLALGRRFRSLKVWFVLRGFGAEGFRSYVRRCISLNEIFAALVEKSDNLSLVTQPSLALSVFRILPKRNAENQAAISAESLNDLNRLFFGRLSSRTDIMLTQTTLNGTFCVRLAIGSARTTEKHIMEAYDILVKESEAALEVWEQTINGAVIVG</sequence>
<keyword evidence="4 6" id="KW-0663">Pyridoxal phosphate</keyword>
<dbReference type="InterPro" id="IPR015421">
    <property type="entry name" value="PyrdxlP-dep_Trfase_major"/>
</dbReference>
<dbReference type="InterPro" id="IPR015422">
    <property type="entry name" value="PyrdxlP-dep_Trfase_small"/>
</dbReference>
<evidence type="ECO:0000313" key="9">
    <source>
        <dbReference type="Proteomes" id="UP000807469"/>
    </source>
</evidence>
<comment type="caution">
    <text evidence="8">The sequence shown here is derived from an EMBL/GenBank/DDBJ whole genome shotgun (WGS) entry which is preliminary data.</text>
</comment>
<dbReference type="GO" id="GO:0005737">
    <property type="term" value="C:cytoplasm"/>
    <property type="evidence" value="ECO:0007669"/>
    <property type="project" value="TreeGrafter"/>
</dbReference>
<gene>
    <name evidence="8" type="ORF">BDN70DRAFT_875279</name>
</gene>
<keyword evidence="9" id="KW-1185">Reference proteome</keyword>
<comment type="cofactor">
    <cofactor evidence="1 6 7">
        <name>pyridoxal 5'-phosphate</name>
        <dbReference type="ChEBI" id="CHEBI:597326"/>
    </cofactor>
</comment>
<dbReference type="Gene3D" id="3.90.1150.10">
    <property type="entry name" value="Aspartate Aminotransferase, domain 1"/>
    <property type="match status" value="1"/>
</dbReference>
<dbReference type="GO" id="GO:0030170">
    <property type="term" value="F:pyridoxal phosphate binding"/>
    <property type="evidence" value="ECO:0007669"/>
    <property type="project" value="InterPro"/>
</dbReference>
<dbReference type="Gene3D" id="3.40.640.10">
    <property type="entry name" value="Type I PLP-dependent aspartate aminotransferase-like (Major domain)"/>
    <property type="match status" value="1"/>
</dbReference>
<feature type="modified residue" description="N6-(pyridoxal phosphate)lysine" evidence="6">
    <location>
        <position position="344"/>
    </location>
</feature>
<dbReference type="InterPro" id="IPR021115">
    <property type="entry name" value="Pyridoxal-P_BS"/>
</dbReference>
<evidence type="ECO:0000256" key="3">
    <source>
        <dbReference type="ARBA" id="ARBA00022793"/>
    </source>
</evidence>
<evidence type="ECO:0000256" key="2">
    <source>
        <dbReference type="ARBA" id="ARBA00009533"/>
    </source>
</evidence>
<evidence type="ECO:0008006" key="10">
    <source>
        <dbReference type="Google" id="ProtNLM"/>
    </source>
</evidence>
<keyword evidence="3" id="KW-0210">Decarboxylase</keyword>
<accession>A0A9P5Z6V6</accession>
<dbReference type="Pfam" id="PF00282">
    <property type="entry name" value="Pyridoxal_deC"/>
    <property type="match status" value="1"/>
</dbReference>
<dbReference type="GO" id="GO:0016831">
    <property type="term" value="F:carboxy-lyase activity"/>
    <property type="evidence" value="ECO:0007669"/>
    <property type="project" value="UniProtKB-KW"/>
</dbReference>
<organism evidence="8 9">
    <name type="scientific">Pholiota conissans</name>
    <dbReference type="NCBI Taxonomy" id="109636"/>
    <lineage>
        <taxon>Eukaryota</taxon>
        <taxon>Fungi</taxon>
        <taxon>Dikarya</taxon>
        <taxon>Basidiomycota</taxon>
        <taxon>Agaricomycotina</taxon>
        <taxon>Agaricomycetes</taxon>
        <taxon>Agaricomycetidae</taxon>
        <taxon>Agaricales</taxon>
        <taxon>Agaricineae</taxon>
        <taxon>Strophariaceae</taxon>
        <taxon>Pholiota</taxon>
    </lineage>
</organism>
<dbReference type="GO" id="GO:0006520">
    <property type="term" value="P:amino acid metabolic process"/>
    <property type="evidence" value="ECO:0007669"/>
    <property type="project" value="InterPro"/>
</dbReference>
<evidence type="ECO:0000256" key="5">
    <source>
        <dbReference type="ARBA" id="ARBA00023239"/>
    </source>
</evidence>
<dbReference type="Proteomes" id="UP000807469">
    <property type="component" value="Unassembled WGS sequence"/>
</dbReference>
<evidence type="ECO:0000256" key="4">
    <source>
        <dbReference type="ARBA" id="ARBA00022898"/>
    </source>
</evidence>
<evidence type="ECO:0000313" key="8">
    <source>
        <dbReference type="EMBL" id="KAF9482194.1"/>
    </source>
</evidence>
<proteinExistence type="inferred from homology"/>
<dbReference type="InterPro" id="IPR010977">
    <property type="entry name" value="Aromatic_deC"/>
</dbReference>
<evidence type="ECO:0000256" key="1">
    <source>
        <dbReference type="ARBA" id="ARBA00001933"/>
    </source>
</evidence>
<dbReference type="PROSITE" id="PS00392">
    <property type="entry name" value="DDC_GAD_HDC_YDC"/>
    <property type="match status" value="1"/>
</dbReference>
<name>A0A9P5Z6V6_9AGAR</name>
<reference evidence="8" key="1">
    <citation type="submission" date="2020-11" db="EMBL/GenBank/DDBJ databases">
        <authorList>
            <consortium name="DOE Joint Genome Institute"/>
            <person name="Ahrendt S."/>
            <person name="Riley R."/>
            <person name="Andreopoulos W."/>
            <person name="Labutti K."/>
            <person name="Pangilinan J."/>
            <person name="Ruiz-Duenas F.J."/>
            <person name="Barrasa J.M."/>
            <person name="Sanchez-Garcia M."/>
            <person name="Camarero S."/>
            <person name="Miyauchi S."/>
            <person name="Serrano A."/>
            <person name="Linde D."/>
            <person name="Babiker R."/>
            <person name="Drula E."/>
            <person name="Ayuso-Fernandez I."/>
            <person name="Pacheco R."/>
            <person name="Padilla G."/>
            <person name="Ferreira P."/>
            <person name="Barriuso J."/>
            <person name="Kellner H."/>
            <person name="Castanera R."/>
            <person name="Alfaro M."/>
            <person name="Ramirez L."/>
            <person name="Pisabarro A.G."/>
            <person name="Kuo A."/>
            <person name="Tritt A."/>
            <person name="Lipzen A."/>
            <person name="He G."/>
            <person name="Yan M."/>
            <person name="Ng V."/>
            <person name="Cullen D."/>
            <person name="Martin F."/>
            <person name="Rosso M.-N."/>
            <person name="Henrissat B."/>
            <person name="Hibbett D."/>
            <person name="Martinez A.T."/>
            <person name="Grigoriev I.V."/>
        </authorList>
    </citation>
    <scope>NUCLEOTIDE SEQUENCE</scope>
    <source>
        <strain evidence="8">CIRM-BRFM 674</strain>
    </source>
</reference>
<dbReference type="AlphaFoldDB" id="A0A9P5Z6V6"/>
<dbReference type="InterPro" id="IPR002129">
    <property type="entry name" value="PyrdxlP-dep_de-COase"/>
</dbReference>
<dbReference type="SUPFAM" id="SSF53383">
    <property type="entry name" value="PLP-dependent transferases"/>
    <property type="match status" value="1"/>
</dbReference>
<keyword evidence="5 7" id="KW-0456">Lyase</keyword>
<dbReference type="PANTHER" id="PTHR11999">
    <property type="entry name" value="GROUP II PYRIDOXAL-5-PHOSPHATE DECARBOXYLASE"/>
    <property type="match status" value="1"/>
</dbReference>